<organism evidence="1 2">
    <name type="scientific">Teladorsagia circumcincta</name>
    <name type="common">Brown stomach worm</name>
    <name type="synonym">Ostertagia circumcincta</name>
    <dbReference type="NCBI Taxonomy" id="45464"/>
    <lineage>
        <taxon>Eukaryota</taxon>
        <taxon>Metazoa</taxon>
        <taxon>Ecdysozoa</taxon>
        <taxon>Nematoda</taxon>
        <taxon>Chromadorea</taxon>
        <taxon>Rhabditida</taxon>
        <taxon>Rhabditina</taxon>
        <taxon>Rhabditomorpha</taxon>
        <taxon>Strongyloidea</taxon>
        <taxon>Trichostrongylidae</taxon>
        <taxon>Teladorsagia</taxon>
    </lineage>
</organism>
<dbReference type="AlphaFoldDB" id="A0A2G9UZZ4"/>
<protein>
    <submittedName>
        <fullName evidence="1">Uncharacterized protein</fullName>
    </submittedName>
</protein>
<keyword evidence="2" id="KW-1185">Reference proteome</keyword>
<evidence type="ECO:0000313" key="1">
    <source>
        <dbReference type="EMBL" id="PIO75808.1"/>
    </source>
</evidence>
<name>A0A2G9UZZ4_TELCI</name>
<accession>A0A2G9UZZ4</accession>
<dbReference type="EMBL" id="KZ345104">
    <property type="protein sequence ID" value="PIO75808.1"/>
    <property type="molecule type" value="Genomic_DNA"/>
</dbReference>
<proteinExistence type="predicted"/>
<reference evidence="1 2" key="1">
    <citation type="submission" date="2015-09" db="EMBL/GenBank/DDBJ databases">
        <title>Draft genome of the parasitic nematode Teladorsagia circumcincta isolate WARC Sus (inbred).</title>
        <authorList>
            <person name="Mitreva M."/>
        </authorList>
    </citation>
    <scope>NUCLEOTIDE SEQUENCE [LARGE SCALE GENOMIC DNA]</scope>
    <source>
        <strain evidence="1 2">S</strain>
    </source>
</reference>
<dbReference type="Proteomes" id="UP000230423">
    <property type="component" value="Unassembled WGS sequence"/>
</dbReference>
<gene>
    <name evidence="1" type="ORF">TELCIR_02133</name>
</gene>
<evidence type="ECO:0000313" key="2">
    <source>
        <dbReference type="Proteomes" id="UP000230423"/>
    </source>
</evidence>
<sequence>MCSKRCSPMCRTFTISSIGNWQPQRDYPSVHILPICGSCADLSPNLTYFIKTRARASYGTTTGRVLSAQFVLICKYFRFCWGYPRFDPPFSQ</sequence>